<organism evidence="4 5">
    <name type="scientific">Solanum tuberosum</name>
    <name type="common">Potato</name>
    <dbReference type="NCBI Taxonomy" id="4113"/>
    <lineage>
        <taxon>Eukaryota</taxon>
        <taxon>Viridiplantae</taxon>
        <taxon>Streptophyta</taxon>
        <taxon>Embryophyta</taxon>
        <taxon>Tracheophyta</taxon>
        <taxon>Spermatophyta</taxon>
        <taxon>Magnoliopsida</taxon>
        <taxon>eudicotyledons</taxon>
        <taxon>Gunneridae</taxon>
        <taxon>Pentapetalae</taxon>
        <taxon>asterids</taxon>
        <taxon>lamiids</taxon>
        <taxon>Solanales</taxon>
        <taxon>Solanaceae</taxon>
        <taxon>Solanoideae</taxon>
        <taxon>Solaneae</taxon>
        <taxon>Solanum</taxon>
    </lineage>
</organism>
<dbReference type="PANTHER" id="PTHR10496">
    <property type="entry name" value="40S RIBOSOMAL PROTEIN S24"/>
    <property type="match status" value="1"/>
</dbReference>
<dbReference type="InterPro" id="IPR053709">
    <property type="entry name" value="eRP_eS24_sf"/>
</dbReference>
<name>A0ABQ7W5Y4_SOLTU</name>
<evidence type="ECO:0000313" key="4">
    <source>
        <dbReference type="EMBL" id="KAH0776140.1"/>
    </source>
</evidence>
<keyword evidence="5" id="KW-1185">Reference proteome</keyword>
<dbReference type="EMBL" id="JAIVGD010000003">
    <property type="protein sequence ID" value="KAH0776140.1"/>
    <property type="molecule type" value="Genomic_DNA"/>
</dbReference>
<evidence type="ECO:0000256" key="2">
    <source>
        <dbReference type="ARBA" id="ARBA00023274"/>
    </source>
</evidence>
<evidence type="ECO:0008006" key="6">
    <source>
        <dbReference type="Google" id="ProtNLM"/>
    </source>
</evidence>
<gene>
    <name evidence="4" type="ORF">KY290_007551</name>
</gene>
<dbReference type="Pfam" id="PF01282">
    <property type="entry name" value="Ribosomal_S24e"/>
    <property type="match status" value="1"/>
</dbReference>
<evidence type="ECO:0000313" key="5">
    <source>
        <dbReference type="Proteomes" id="UP000826656"/>
    </source>
</evidence>
<protein>
    <recommendedName>
        <fullName evidence="6">40S ribosomal protein S24</fullName>
    </recommendedName>
</protein>
<feature type="region of interest" description="Disordered" evidence="3">
    <location>
        <begin position="25"/>
        <end position="56"/>
    </location>
</feature>
<dbReference type="SUPFAM" id="SSF54189">
    <property type="entry name" value="Ribosomal proteins S24e, L23 and L15e"/>
    <property type="match status" value="1"/>
</dbReference>
<evidence type="ECO:0000256" key="3">
    <source>
        <dbReference type="SAM" id="MobiDB-lite"/>
    </source>
</evidence>
<dbReference type="Proteomes" id="UP000826656">
    <property type="component" value="Unassembled WGS sequence"/>
</dbReference>
<keyword evidence="2" id="KW-0687">Ribonucleoprotein</keyword>
<evidence type="ECO:0000256" key="1">
    <source>
        <dbReference type="ARBA" id="ARBA00022980"/>
    </source>
</evidence>
<sequence>MEYYFPNSQSCDGFRASNGGRTGVWGGCRGGGNRGGRGSGRTDQRSSRGNGLGRGSIENILSTSKVDRNLKLDSLVIGSRVLGVITRTHFRRGKSTGFGLIYDYGKNAKKYEPKYRLVRNGLDTKIEKSKNQMERKN</sequence>
<dbReference type="InterPro" id="IPR001976">
    <property type="entry name" value="Ribosomal_eS24"/>
</dbReference>
<feature type="compositionally biased region" description="Gly residues" evidence="3">
    <location>
        <begin position="25"/>
        <end position="39"/>
    </location>
</feature>
<reference evidence="4 5" key="1">
    <citation type="journal article" date="2021" name="bioRxiv">
        <title>Chromosome-scale and haplotype-resolved genome assembly of a tetraploid potato cultivar.</title>
        <authorList>
            <person name="Sun H."/>
            <person name="Jiao W.-B."/>
            <person name="Krause K."/>
            <person name="Campoy J.A."/>
            <person name="Goel M."/>
            <person name="Folz-Donahue K."/>
            <person name="Kukat C."/>
            <person name="Huettel B."/>
            <person name="Schneeberger K."/>
        </authorList>
    </citation>
    <scope>NUCLEOTIDE SEQUENCE [LARGE SCALE GENOMIC DNA]</scope>
    <source>
        <strain evidence="4">SolTubOtavaFocal</strain>
        <tissue evidence="4">Leaves</tissue>
    </source>
</reference>
<comment type="caution">
    <text evidence="4">The sequence shown here is derived from an EMBL/GenBank/DDBJ whole genome shotgun (WGS) entry which is preliminary data.</text>
</comment>
<keyword evidence="1" id="KW-0689">Ribosomal protein</keyword>
<proteinExistence type="predicted"/>
<accession>A0ABQ7W5Y4</accession>
<dbReference type="InterPro" id="IPR012678">
    <property type="entry name" value="Ribosomal_uL23/eL15/eS24_sf"/>
</dbReference>
<dbReference type="Gene3D" id="3.30.70.3370">
    <property type="match status" value="1"/>
</dbReference>